<organism evidence="9 10">
    <name type="scientific">Dendroctonus ponderosae</name>
    <name type="common">Mountain pine beetle</name>
    <dbReference type="NCBI Taxonomy" id="77166"/>
    <lineage>
        <taxon>Eukaryota</taxon>
        <taxon>Metazoa</taxon>
        <taxon>Ecdysozoa</taxon>
        <taxon>Arthropoda</taxon>
        <taxon>Hexapoda</taxon>
        <taxon>Insecta</taxon>
        <taxon>Pterygota</taxon>
        <taxon>Neoptera</taxon>
        <taxon>Endopterygota</taxon>
        <taxon>Coleoptera</taxon>
        <taxon>Polyphaga</taxon>
        <taxon>Cucujiformia</taxon>
        <taxon>Curculionidae</taxon>
        <taxon>Scolytinae</taxon>
        <taxon>Dendroctonus</taxon>
    </lineage>
</organism>
<dbReference type="InterPro" id="IPR026847">
    <property type="entry name" value="VPS13"/>
</dbReference>
<evidence type="ECO:0000259" key="8">
    <source>
        <dbReference type="Pfam" id="PF25037"/>
    </source>
</evidence>
<dbReference type="InterPro" id="IPR056748">
    <property type="entry name" value="VPS13-like_C"/>
</dbReference>
<sequence length="3231" mass="362393">MVFENVISQILNKALGEFVENLDGNQLNIGIWGGDVNLKDLVLKSSALESLDLPIQTVYGKIGNLVLKVPWTSIYTKPTIIMIEDVYLLAEPNQQVAYDPNKEDKRLIEARRKEIEKIENAKKAEKEKGQAPEDPTLVQKVIQQVIKNAQVYIKNIHIRYEDRVTNPSQPFAIGITLAELVVESTDSNWKKAIVEEVAKIYKVVQLEGLAVYWNCGTKTYTNMNSTELISHMKKEIASKDHKPTGYSYILGPITAGARLRMNQKPMSDPKPYSIPVYHLNLDMHKLFIGISKTQYRDIIALADSMDRMAKGVPFRKYRPNVTSYKGHYKKWWHFAYKSVLEGEVKRRRNNWDWRHMLAHRNMGREYTDLFRKSIKNSCTNPEKVRLDECEKKLDLTSIVIIRQKIELETEKLQELQKTDSKGWLSGWWGGSKSSKSSLTDMEKSTNLLKQFEKEMTPEEKARLYKAIDYQENAPTTVFPEEFVDKSLSFLLRSLEVELRDDENAVKSVVFTTLKNVKVKLETRVAASAIKAHVAIDHLKTDGLKQDDFMPVLVAPQEREVKGIKSLLDVSFETNPLDKSCDQRIHVVAKPLRIIYDASTINKVVDIFKIPPDSSLDQIQAAASSKLSNVKEMTSTGLQYAIEQHTRLDIDIVLYAPHIIIPYGGKYEELRNVLVIDLGQIKLYSSGQRSSVMEVRRLYSEGLAQEKIFEKMKLYSYDKFKLELADMQVLIAQGEENWKTYLEHSASTEMHLLRPFSLNVEYSKCLITDDPRFPLQKVKCELPSIDVSISDARLMLLVALLTSIPFPESEEPPVEPLKKNKLNGSTTSLLKWQDKLPAVSKQGDKEPTEYTQIQLMEVSIQLSEVSVILNQQETLTAAVRELATFKVTSLEVELVQRTFDMNVGLLLGSVHLTQNRNDKIIDIISTPTQAGNDECLFKVTFIQVDPKSPDFHTTYSSCEASLGVDFSILSIILHQEGLLSLIEFAQSVMDTLNEITADKYKLKMQESAEKVARRLSSISEISDSVKVTKKVQLKKKQQIKVESIKFKLTAQIKEVMVKVATDALDVTSFGIRGMNADISVKTTYTQVVTKLHELVILDLNPATKHNLILSTEDDNALVARIVLNNLEGESQEADIDIDVKMGGTKIVFVNWFVTNLLNFLNQFQAAQQAIMDASEAAAQRAKENAKEMYQKATKIALNIKMRAPKIFVPVSSQSMDALLLDLGVISISNRFLMLDAKNEDGFSAVVDDMKVVLTDLKQSKVVVDAREGIIEEWNMLKPINFEIRIKRNLSASWYKAIPDLDISGKIKLIDLHISQADYCMIMSVLSGNLQEGKPDPVTVVEETEPVTSRISVVSGAMLDSGVKTSKADLLIEKKEQVTIFLKFAFTMEELILNMYSGGFKTNVKSTPTMKADNHLARFSLEGLAVKGRILSDQSIVASVLLVNCLLDDMRKGREGKLNRLIERSLSEDSLSVASSDSGIPPRSMIDVTYQQTGNDMFADIRIFSFTLILSVEYLMKIAEFFSNPADQQTSVAPVGHKSVKNTNNAVTPKPSRTSRSSQSVEATNPSSQITLNLKVEQPDIILVEHMDNIDSKAMILNSEIVVKLRMSGEHQVINGVIKDLQLYTCNYNPAKRAETKGNVLHPVTISLAGSTPVGKGLHLELLVEEVLLRVSPATIELLNSVLVTMSKSPTSDEAEEEEQFNFASLWEQKSFRESDFWFLKGDDALEATEDSIVGQPVPKTILQELCIISMPSIVITLEAGVANKTLPFLLFETSLKGCAKNWASQLGVEATVTVLMGYYNSRLALWEPLIEPVERKQGEYLAFEPWDLKLELSMNEPDDPLNFSSPLSEAGEVEVAKTQSPVMSIDVTSEKSLELTMTKTCLEVLTNLGKAFASAMKPEKVVSSTILSPYKVLNEIGEDITLLLEDSSFKIAEGGSLEDINRSAAVPLVLKSTPPTAIQLGKELNRNAQEINYFLQIQVNKTNCQLSLPVIRADKRFFMLNYVKDNNNWGLISDVKVDEGVTLVTLRSILQVYNHFSVPVEVYYMTVRGNELELVGSVEPNGTLNLPLKAVYTPTSELFFGISGYSVTTSPYIWKNLQTNMNIVKILQCPVVQTSVDSDKSPFLIKAIGEMEQVYYENTTRHTMASTCYNIHLRPAAIFKNFLPLTIIVCVDELAEEIEVKAGDTLQLPNVDPGKSVIVVRLPEYLEKEWSCRKETEESPAEFQVWTFHSYDSPTKMTLDLGMHAIDKNGSFIYSLYCPFWMLNKTGLMIGYRKSKKTEKNEAIGSPTKSSDENLNVLHHPADFKGPILFSFNPRNFFGKKKASIRVESGDWSDKFSLDVAGSSGVVQCRSNDKIYQIGVHNQLTYSNLTKQVTFTPYYVIINEAPFAIECQESDRPADQWTLIEPKSCSALWPKSEMEDKLLKLRIVGTSEISAPFLYTESHTTLLKLSNKYGGVNVDIQLNEGAVYVSLAPYAVGCAPALIINHTTQDFNFWEKQSVQIRSLKPNGYVYYTWENPSGPRTLVWEKSPKVEIENDLRKDDCGSFHVAHQEVFWSSFLDGMQRVILFTECRNLAENATNIFEIIQQEITLSLHGFGLSLVNNLTRQEIMYIGIASSGIIWETCKLDRRRFKPLGSKESTHIENAYQHYLQQASSTASTSGTILVDNKIEVDFELQQIYKPKKRKIRRTFQTGVWLNMKTSPSQMQLHAKINRVQIDNQMYDCIFPVVLAPVPPPKSVAIDSGIKPFVEVSIVQLLIKNSQIRQFKYFKVLVQEFHIKVDLGFVNAIVDMMQQSENSDEEDRQLFEKDINLVDQALYSHAASQALQGQKSFYDLLHFSPLKIHVSFSLAAGTSAGQSASTPNFLNVLLQGVGVTLTDLQDVVFKLSFFERDYIFLNQKQLTSEVTSHYVGQFIKQLYVLVLGLDVIGNPYGLVIGISKGVEDLFYEPFQGAIQGPSEFAEGLALGVKSLFGHTVGGVMGAATRITGAMGKGLAALTFDEDFQRKRRDQMNKKPATVQEGFARSGKGLVMGVFDGVTGVFTKPVSGAKEQGVEGFFKGLGKGAVGLVARPAAGLVDFASGSLNVVKRVTEFGEDTVRLRPPRFLQADGLVRPYNSLEAEGHKLLMELSKGKYATTDIYVYHRVMIGNKEILLLTDQRIAYVEHNDVFGGWQIDWSYTWQDLKHPAKVVPKGVVITTDGKKKSMFGSSSTVKTILIGDAAVKEELCRKIEELRGA</sequence>
<evidence type="ECO:0000256" key="5">
    <source>
        <dbReference type="SAM" id="MobiDB-lite"/>
    </source>
</evidence>
<reference evidence="10" key="1">
    <citation type="journal article" date="2013" name="Genome Biol.">
        <title>Draft genome of the mountain pine beetle, Dendroctonus ponderosae Hopkins, a major forest pest.</title>
        <authorList>
            <person name="Keeling C.I."/>
            <person name="Yuen M.M."/>
            <person name="Liao N.Y."/>
            <person name="Docking T.R."/>
            <person name="Chan S.K."/>
            <person name="Taylor G.A."/>
            <person name="Palmquist D.L."/>
            <person name="Jackman S.D."/>
            <person name="Nguyen A."/>
            <person name="Li M."/>
            <person name="Henderson H."/>
            <person name="Janes J.K."/>
            <person name="Zhao Y."/>
            <person name="Pandoh P."/>
            <person name="Moore R."/>
            <person name="Sperling F.A."/>
            <person name="Huber D.P."/>
            <person name="Birol I."/>
            <person name="Jones S.J."/>
            <person name="Bohlmann J."/>
        </authorList>
    </citation>
    <scope>NUCLEOTIDE SEQUENCE</scope>
</reference>
<dbReference type="GO" id="GO:0006869">
    <property type="term" value="P:lipid transport"/>
    <property type="evidence" value="ECO:0007669"/>
    <property type="project" value="UniProtKB-KW"/>
</dbReference>
<dbReference type="GO" id="GO:0006623">
    <property type="term" value="P:protein targeting to vacuole"/>
    <property type="evidence" value="ECO:0007669"/>
    <property type="project" value="TreeGrafter"/>
</dbReference>
<evidence type="ECO:0000259" key="7">
    <source>
        <dbReference type="Pfam" id="PF25036"/>
    </source>
</evidence>
<dbReference type="KEGG" id="dpa:109538421"/>
<proteinExistence type="inferred from homology"/>
<feature type="compositionally biased region" description="Polar residues" evidence="5">
    <location>
        <begin position="1539"/>
        <end position="1565"/>
    </location>
</feature>
<name>A0AAR5PJI8_DENPD</name>
<evidence type="ECO:0000313" key="9">
    <source>
        <dbReference type="EnsemblMetazoa" id="XP_019761204.1"/>
    </source>
</evidence>
<keyword evidence="3" id="KW-0445">Lipid transport</keyword>
<feature type="domain" description="Vacuolar protein sorting-associated protein 13 VPS13 adaptor binding" evidence="7">
    <location>
        <begin position="1986"/>
        <end position="2518"/>
    </location>
</feature>
<protein>
    <submittedName>
        <fullName evidence="9">Uncharacterized protein</fullName>
    </submittedName>
</protein>
<comment type="similarity">
    <text evidence="1">Belongs to the VPS13 family.</text>
</comment>
<dbReference type="InterPro" id="IPR009543">
    <property type="entry name" value="VPS13_VAB"/>
</dbReference>
<keyword evidence="2" id="KW-0813">Transport</keyword>
<evidence type="ECO:0000256" key="3">
    <source>
        <dbReference type="ARBA" id="ARBA00023055"/>
    </source>
</evidence>
<dbReference type="InterPro" id="IPR026854">
    <property type="entry name" value="VPS13_N"/>
</dbReference>
<evidence type="ECO:0000256" key="2">
    <source>
        <dbReference type="ARBA" id="ARBA00022448"/>
    </source>
</evidence>
<feature type="coiled-coil region" evidence="4">
    <location>
        <begin position="101"/>
        <end position="128"/>
    </location>
</feature>
<dbReference type="Pfam" id="PF25036">
    <property type="entry name" value="VPS13_VAB"/>
    <property type="match status" value="1"/>
</dbReference>
<feature type="domain" description="Intermembrane lipid transfer protein VPS13-like C-terminal" evidence="8">
    <location>
        <begin position="3095"/>
        <end position="3213"/>
    </location>
</feature>
<evidence type="ECO:0000256" key="4">
    <source>
        <dbReference type="SAM" id="Coils"/>
    </source>
</evidence>
<keyword evidence="4" id="KW-0175">Coiled coil</keyword>
<dbReference type="Pfam" id="PF12624">
    <property type="entry name" value="VPS13_N"/>
    <property type="match status" value="1"/>
</dbReference>
<keyword evidence="10" id="KW-1185">Reference proteome</keyword>
<reference evidence="9" key="2">
    <citation type="submission" date="2024-08" db="UniProtKB">
        <authorList>
            <consortium name="EnsemblMetazoa"/>
        </authorList>
    </citation>
    <scope>IDENTIFICATION</scope>
</reference>
<feature type="domain" description="Chorein N-terminal" evidence="6">
    <location>
        <begin position="2"/>
        <end position="1083"/>
    </location>
</feature>
<accession>A0AAR5PJI8</accession>
<dbReference type="GeneID" id="109538421"/>
<dbReference type="EnsemblMetazoa" id="XM_019905645.1">
    <property type="protein sequence ID" value="XP_019761204.1"/>
    <property type="gene ID" value="LOC109538421"/>
</dbReference>
<dbReference type="PANTHER" id="PTHR16166">
    <property type="entry name" value="VACUOLAR PROTEIN SORTING-ASSOCIATED PROTEIN VPS13"/>
    <property type="match status" value="1"/>
</dbReference>
<dbReference type="PANTHER" id="PTHR16166:SF93">
    <property type="entry name" value="INTERMEMBRANE LIPID TRANSFER PROTEIN VPS13"/>
    <property type="match status" value="1"/>
</dbReference>
<dbReference type="GO" id="GO:0045053">
    <property type="term" value="P:protein retention in Golgi apparatus"/>
    <property type="evidence" value="ECO:0007669"/>
    <property type="project" value="TreeGrafter"/>
</dbReference>
<evidence type="ECO:0000259" key="6">
    <source>
        <dbReference type="Pfam" id="PF12624"/>
    </source>
</evidence>
<dbReference type="Proteomes" id="UP000019118">
    <property type="component" value="Unassembled WGS sequence"/>
</dbReference>
<dbReference type="CTD" id="35693"/>
<evidence type="ECO:0000313" key="10">
    <source>
        <dbReference type="Proteomes" id="UP000019118"/>
    </source>
</evidence>
<dbReference type="Pfam" id="PF25037">
    <property type="entry name" value="VPS13_C"/>
    <property type="match status" value="1"/>
</dbReference>
<evidence type="ECO:0000256" key="1">
    <source>
        <dbReference type="ARBA" id="ARBA00006545"/>
    </source>
</evidence>
<feature type="region of interest" description="Disordered" evidence="5">
    <location>
        <begin position="1530"/>
        <end position="1565"/>
    </location>
</feature>